<feature type="domain" description="RRM" evidence="9">
    <location>
        <begin position="6"/>
        <end position="85"/>
    </location>
</feature>
<reference evidence="10" key="1">
    <citation type="submission" date="2020-03" db="EMBL/GenBank/DDBJ databases">
        <title>Studies in the Genomics of Life Span.</title>
        <authorList>
            <person name="Glass D."/>
        </authorList>
    </citation>
    <scope>NUCLEOTIDE SEQUENCE</scope>
    <source>
        <strain evidence="10">LTLLF</strain>
        <tissue evidence="10">Muscle</tissue>
    </source>
</reference>
<organism evidence="10 11">
    <name type="scientific">Microtus ochrogaster</name>
    <name type="common">Prairie vole</name>
    <dbReference type="NCBI Taxonomy" id="79684"/>
    <lineage>
        <taxon>Eukaryota</taxon>
        <taxon>Metazoa</taxon>
        <taxon>Chordata</taxon>
        <taxon>Craniata</taxon>
        <taxon>Vertebrata</taxon>
        <taxon>Euteleostomi</taxon>
        <taxon>Mammalia</taxon>
        <taxon>Eutheria</taxon>
        <taxon>Euarchontoglires</taxon>
        <taxon>Glires</taxon>
        <taxon>Rodentia</taxon>
        <taxon>Myomorpha</taxon>
        <taxon>Muroidea</taxon>
        <taxon>Cricetidae</taxon>
        <taxon>Arvicolinae</taxon>
        <taxon>Microtus</taxon>
    </lineage>
</organism>
<dbReference type="InterPro" id="IPR035979">
    <property type="entry name" value="RBD_domain_sf"/>
</dbReference>
<dbReference type="GO" id="GO:0005634">
    <property type="term" value="C:nucleus"/>
    <property type="evidence" value="ECO:0007669"/>
    <property type="project" value="UniProtKB-SubCell"/>
</dbReference>
<comment type="subcellular location">
    <subcellularLocation>
        <location evidence="2">Cytoplasm</location>
    </subcellularLocation>
    <subcellularLocation>
        <location evidence="1">Nucleus</location>
    </subcellularLocation>
</comment>
<evidence type="ECO:0000313" key="10">
    <source>
        <dbReference type="EMBL" id="KAH0519188.1"/>
    </source>
</evidence>
<evidence type="ECO:0000256" key="8">
    <source>
        <dbReference type="PROSITE-ProRule" id="PRU00176"/>
    </source>
</evidence>
<evidence type="ECO:0000256" key="6">
    <source>
        <dbReference type="ARBA" id="ARBA00023054"/>
    </source>
</evidence>
<evidence type="ECO:0000256" key="1">
    <source>
        <dbReference type="ARBA" id="ARBA00004123"/>
    </source>
</evidence>
<dbReference type="PANTHER" id="PTHR23236">
    <property type="entry name" value="EUKARYOTIC TRANSLATION INITIATION FACTOR 4B/4H"/>
    <property type="match status" value="1"/>
</dbReference>
<dbReference type="InterPro" id="IPR012677">
    <property type="entry name" value="Nucleotide-bd_a/b_plait_sf"/>
</dbReference>
<dbReference type="SUPFAM" id="SSF54928">
    <property type="entry name" value="RNA-binding domain, RBD"/>
    <property type="match status" value="1"/>
</dbReference>
<dbReference type="Proteomes" id="UP000710432">
    <property type="component" value="Unassembled WGS sequence"/>
</dbReference>
<evidence type="ECO:0000256" key="5">
    <source>
        <dbReference type="ARBA" id="ARBA00022884"/>
    </source>
</evidence>
<keyword evidence="5 8" id="KW-0694">RNA-binding</keyword>
<accession>A0A8J6L412</accession>
<keyword evidence="6" id="KW-0175">Coiled coil</keyword>
<name>A0A8J6L412_MICOH</name>
<dbReference type="InterPro" id="IPR000504">
    <property type="entry name" value="RRM_dom"/>
</dbReference>
<evidence type="ECO:0000256" key="3">
    <source>
        <dbReference type="ARBA" id="ARBA00022490"/>
    </source>
</evidence>
<proteinExistence type="predicted"/>
<dbReference type="GO" id="GO:0005737">
    <property type="term" value="C:cytoplasm"/>
    <property type="evidence" value="ECO:0007669"/>
    <property type="project" value="UniProtKB-SubCell"/>
</dbReference>
<keyword evidence="7" id="KW-0539">Nucleus</keyword>
<evidence type="ECO:0000313" key="11">
    <source>
        <dbReference type="Proteomes" id="UP000710432"/>
    </source>
</evidence>
<comment type="caution">
    <text evidence="10">The sequence shown here is derived from an EMBL/GenBank/DDBJ whole genome shotgun (WGS) entry which is preliminary data.</text>
</comment>
<dbReference type="AlphaFoldDB" id="A0A8J6L412"/>
<dbReference type="PANTHER" id="PTHR23236:SF16">
    <property type="entry name" value="POLYADENYLATE-BINDING PROTEIN 2"/>
    <property type="match status" value="1"/>
</dbReference>
<dbReference type="EMBL" id="JAATJU010007372">
    <property type="protein sequence ID" value="KAH0519188.1"/>
    <property type="molecule type" value="Genomic_DNA"/>
</dbReference>
<evidence type="ECO:0000259" key="9">
    <source>
        <dbReference type="PROSITE" id="PS50102"/>
    </source>
</evidence>
<dbReference type="GO" id="GO:0008143">
    <property type="term" value="F:poly(A) binding"/>
    <property type="evidence" value="ECO:0007669"/>
    <property type="project" value="TreeGrafter"/>
</dbReference>
<gene>
    <name evidence="10" type="ORF">LTLLF_209050</name>
</gene>
<protein>
    <submittedName>
        <fullName evidence="10">Polyadenylate-binding protein 2</fullName>
    </submittedName>
</protein>
<dbReference type="Gene3D" id="3.30.70.330">
    <property type="match status" value="1"/>
</dbReference>
<keyword evidence="4" id="KW-0507">mRNA processing</keyword>
<dbReference type="Pfam" id="PF00076">
    <property type="entry name" value="RRM_1"/>
    <property type="match status" value="1"/>
</dbReference>
<evidence type="ECO:0000256" key="2">
    <source>
        <dbReference type="ARBA" id="ARBA00004496"/>
    </source>
</evidence>
<dbReference type="PROSITE" id="PS50102">
    <property type="entry name" value="RRM"/>
    <property type="match status" value="1"/>
</dbReference>
<dbReference type="GO" id="GO:0006397">
    <property type="term" value="P:mRNA processing"/>
    <property type="evidence" value="ECO:0007669"/>
    <property type="project" value="UniProtKB-KW"/>
</dbReference>
<keyword evidence="3" id="KW-0963">Cytoplasm</keyword>
<evidence type="ECO:0000256" key="4">
    <source>
        <dbReference type="ARBA" id="ARBA00022664"/>
    </source>
</evidence>
<evidence type="ECO:0000256" key="7">
    <source>
        <dbReference type="ARBA" id="ARBA00023242"/>
    </source>
</evidence>
<sequence>MEADASSIYVGNVDYGATAEELEAHFRGCGSVNRVTNLSFCDKFSGLGKGFKDVEFLDTESVRTSLVLGESLFRVRQIKMILITTTDRGFPQIQYHAQTTNYNISLSRFYGGFNRRPWDPVYRGQARVISWYSPY</sequence>